<keyword evidence="1" id="KW-1133">Transmembrane helix</keyword>
<keyword evidence="1" id="KW-0812">Transmembrane</keyword>
<evidence type="ECO:0000313" key="4">
    <source>
        <dbReference type="Proteomes" id="UP000198929"/>
    </source>
</evidence>
<feature type="transmembrane region" description="Helical" evidence="1">
    <location>
        <begin position="59"/>
        <end position="81"/>
    </location>
</feature>
<feature type="domain" description="DUF1468" evidence="2">
    <location>
        <begin position="30"/>
        <end position="193"/>
    </location>
</feature>
<name>A0A1H9S845_9CORY</name>
<feature type="transmembrane region" description="Helical" evidence="1">
    <location>
        <begin position="27"/>
        <end position="47"/>
    </location>
</feature>
<keyword evidence="1" id="KW-0472">Membrane</keyword>
<proteinExistence type="predicted"/>
<organism evidence="3 4">
    <name type="scientific">Corynebacterium cystitidis DSM 20524</name>
    <dbReference type="NCBI Taxonomy" id="1121357"/>
    <lineage>
        <taxon>Bacteria</taxon>
        <taxon>Bacillati</taxon>
        <taxon>Actinomycetota</taxon>
        <taxon>Actinomycetes</taxon>
        <taxon>Mycobacteriales</taxon>
        <taxon>Corynebacteriaceae</taxon>
        <taxon>Corynebacterium</taxon>
    </lineage>
</organism>
<feature type="transmembrane region" description="Helical" evidence="1">
    <location>
        <begin position="127"/>
        <end position="158"/>
    </location>
</feature>
<dbReference type="RefSeq" id="WP_095114692.1">
    <property type="nucleotide sequence ID" value="NZ_CP047199.1"/>
</dbReference>
<dbReference type="AlphaFoldDB" id="A0A1H9S845"/>
<evidence type="ECO:0000313" key="3">
    <source>
        <dbReference type="EMBL" id="SER81167.1"/>
    </source>
</evidence>
<dbReference type="EMBL" id="FOGQ01000003">
    <property type="protein sequence ID" value="SER81167.1"/>
    <property type="molecule type" value="Genomic_DNA"/>
</dbReference>
<gene>
    <name evidence="3" type="ORF">SAMN05661109_01095</name>
</gene>
<dbReference type="Proteomes" id="UP000198929">
    <property type="component" value="Unassembled WGS sequence"/>
</dbReference>
<reference evidence="4" key="1">
    <citation type="submission" date="2016-10" db="EMBL/GenBank/DDBJ databases">
        <authorList>
            <person name="Varghese N."/>
            <person name="Submissions S."/>
        </authorList>
    </citation>
    <scope>NUCLEOTIDE SEQUENCE [LARGE SCALE GENOMIC DNA]</scope>
    <source>
        <strain evidence="4">DSM 20524</strain>
    </source>
</reference>
<evidence type="ECO:0000259" key="2">
    <source>
        <dbReference type="Pfam" id="PF07331"/>
    </source>
</evidence>
<protein>
    <submittedName>
        <fullName evidence="3">Putative tricarboxylic transport membrane protein</fullName>
    </submittedName>
</protein>
<feature type="transmembrane region" description="Helical" evidence="1">
    <location>
        <begin position="170"/>
        <end position="192"/>
    </location>
</feature>
<keyword evidence="4" id="KW-1185">Reference proteome</keyword>
<dbReference type="InterPro" id="IPR009936">
    <property type="entry name" value="DUF1468"/>
</dbReference>
<dbReference type="STRING" id="1121357.SAMN05661109_01095"/>
<evidence type="ECO:0000256" key="1">
    <source>
        <dbReference type="SAM" id="Phobius"/>
    </source>
</evidence>
<accession>A0A1H9S845</accession>
<sequence>MSFVARENKRAESAQSTRERRAGLSEFAMVAILIVTGMILLSGHWTIEVIGETQPGPLFLPTIVGVSCLGLALALAFDLLVKPKRKPRDLLFRDETDISPDLLDDLGTIEEVELEDAVPGLADWKSVAFAVIGFAAIVLLLPSLGWVIGAALLFFLISVMLGSRDFVRDLAIGFIVSSVTYLLFGVGLGLNLPTGFLGEVF</sequence>
<dbReference type="Pfam" id="PF07331">
    <property type="entry name" value="TctB"/>
    <property type="match status" value="1"/>
</dbReference>